<dbReference type="InterPro" id="IPR007197">
    <property type="entry name" value="rSAM"/>
</dbReference>
<reference evidence="9" key="1">
    <citation type="journal article" date="2019" name="Int. J. Syst. Evol. Microbiol.">
        <title>The Global Catalogue of Microorganisms (GCM) 10K type strain sequencing project: providing services to taxonomists for standard genome sequencing and annotation.</title>
        <authorList>
            <consortium name="The Broad Institute Genomics Platform"/>
            <consortium name="The Broad Institute Genome Sequencing Center for Infectious Disease"/>
            <person name="Wu L."/>
            <person name="Ma J."/>
        </authorList>
    </citation>
    <scope>NUCLEOTIDE SEQUENCE [LARGE SCALE GENOMIC DNA]</scope>
    <source>
        <strain evidence="9">CCM 7480</strain>
    </source>
</reference>
<dbReference type="NCBIfam" id="TIGR04085">
    <property type="entry name" value="rSAM_more_4Fe4S"/>
    <property type="match status" value="1"/>
</dbReference>
<keyword evidence="5" id="KW-0411">Iron-sulfur</keyword>
<evidence type="ECO:0000256" key="2">
    <source>
        <dbReference type="ARBA" id="ARBA00022691"/>
    </source>
</evidence>
<keyword evidence="3" id="KW-0479">Metal-binding</keyword>
<dbReference type="SFLD" id="SFLDG01067">
    <property type="entry name" value="SPASM/twitch_domain_containing"/>
    <property type="match status" value="1"/>
</dbReference>
<dbReference type="Pfam" id="PF13186">
    <property type="entry name" value="SPASM"/>
    <property type="match status" value="1"/>
</dbReference>
<feature type="domain" description="Radical SAM core" evidence="7">
    <location>
        <begin position="1"/>
        <end position="221"/>
    </location>
</feature>
<evidence type="ECO:0000313" key="8">
    <source>
        <dbReference type="EMBL" id="MFC3459773.1"/>
    </source>
</evidence>
<dbReference type="InterPro" id="IPR013785">
    <property type="entry name" value="Aldolase_TIM"/>
</dbReference>
<keyword evidence="4" id="KW-0408">Iron</keyword>
<keyword evidence="2" id="KW-0949">S-adenosyl-L-methionine</keyword>
<dbReference type="NCBIfam" id="NF041298">
    <property type="entry name" value="rSAM_mat_DynA"/>
    <property type="match status" value="1"/>
</dbReference>
<dbReference type="SFLD" id="SFLDG01384">
    <property type="entry name" value="thioether_bond_formation_requi"/>
    <property type="match status" value="1"/>
</dbReference>
<dbReference type="InterPro" id="IPR023867">
    <property type="entry name" value="Sulphatase_maturase_rSAM"/>
</dbReference>
<dbReference type="InterPro" id="IPR023885">
    <property type="entry name" value="4Fe4S-binding_SPASM_dom"/>
</dbReference>
<comment type="cofactor">
    <cofactor evidence="1">
        <name>[4Fe-4S] cluster</name>
        <dbReference type="ChEBI" id="CHEBI:49883"/>
    </cofactor>
</comment>
<evidence type="ECO:0000256" key="6">
    <source>
        <dbReference type="ARBA" id="ARBA00023601"/>
    </source>
</evidence>
<accession>A0ABV7PKN9</accession>
<dbReference type="CDD" id="cd01335">
    <property type="entry name" value="Radical_SAM"/>
    <property type="match status" value="1"/>
</dbReference>
<dbReference type="PROSITE" id="PS51918">
    <property type="entry name" value="RADICAL_SAM"/>
    <property type="match status" value="1"/>
</dbReference>
<dbReference type="RefSeq" id="WP_379736403.1">
    <property type="nucleotide sequence ID" value="NZ_JBHRVV010000001.1"/>
</dbReference>
<dbReference type="SFLD" id="SFLDG01072">
    <property type="entry name" value="dehydrogenase_like"/>
    <property type="match status" value="1"/>
</dbReference>
<dbReference type="SUPFAM" id="SSF102114">
    <property type="entry name" value="Radical SAM enzymes"/>
    <property type="match status" value="1"/>
</dbReference>
<organism evidence="8 9">
    <name type="scientific">Massilia haematophila</name>
    <dbReference type="NCBI Taxonomy" id="457923"/>
    <lineage>
        <taxon>Bacteria</taxon>
        <taxon>Pseudomonadati</taxon>
        <taxon>Pseudomonadota</taxon>
        <taxon>Betaproteobacteria</taxon>
        <taxon>Burkholderiales</taxon>
        <taxon>Oxalobacteraceae</taxon>
        <taxon>Telluria group</taxon>
        <taxon>Massilia</taxon>
    </lineage>
</organism>
<name>A0ABV7PKN9_9BURK</name>
<evidence type="ECO:0000259" key="7">
    <source>
        <dbReference type="PROSITE" id="PS51918"/>
    </source>
</evidence>
<dbReference type="PANTHER" id="PTHR43273:SF3">
    <property type="entry name" value="ANAEROBIC SULFATASE-MATURATING ENZYME HOMOLOG ASLB-RELATED"/>
    <property type="match status" value="1"/>
</dbReference>
<dbReference type="SFLD" id="SFLDG01386">
    <property type="entry name" value="main_SPASM_domain-containing"/>
    <property type="match status" value="1"/>
</dbReference>
<comment type="caution">
    <text evidence="8">The sequence shown here is derived from an EMBL/GenBank/DDBJ whole genome shotgun (WGS) entry which is preliminary data.</text>
</comment>
<evidence type="ECO:0000256" key="1">
    <source>
        <dbReference type="ARBA" id="ARBA00001966"/>
    </source>
</evidence>
<gene>
    <name evidence="8" type="primary">dynA</name>
    <name evidence="8" type="ORF">ACFOPH_16180</name>
</gene>
<dbReference type="EMBL" id="JBHRVV010000001">
    <property type="protein sequence ID" value="MFC3459773.1"/>
    <property type="molecule type" value="Genomic_DNA"/>
</dbReference>
<dbReference type="Proteomes" id="UP001595665">
    <property type="component" value="Unassembled WGS sequence"/>
</dbReference>
<evidence type="ECO:0000256" key="4">
    <source>
        <dbReference type="ARBA" id="ARBA00023004"/>
    </source>
</evidence>
<dbReference type="Pfam" id="PF04055">
    <property type="entry name" value="Radical_SAM"/>
    <property type="match status" value="1"/>
</dbReference>
<dbReference type="SFLD" id="SFLDS00029">
    <property type="entry name" value="Radical_SAM"/>
    <property type="match status" value="1"/>
</dbReference>
<protein>
    <submittedName>
        <fullName evidence="8">Dynobactin maturation radical SAM/SPASM protein DynA</fullName>
    </submittedName>
</protein>
<dbReference type="PANTHER" id="PTHR43273">
    <property type="entry name" value="ANAEROBIC SULFATASE-MATURATING ENZYME HOMOLOG ASLB-RELATED"/>
    <property type="match status" value="1"/>
</dbReference>
<dbReference type="Gene3D" id="3.20.20.70">
    <property type="entry name" value="Aldolase class I"/>
    <property type="match status" value="1"/>
</dbReference>
<sequence>MRLVNVLKPTHICNLNCDYCYNDDERQPIMTVDTLRRTIEQTFEYARSTKGFTGVEFVWHGGEPLVAGLPYFEAAMRFQEELANGLACSNVIQTNGLLLNDAWTGFFKSNGFSVSVSLDGTQEMHDAYRKDHAGKGSFAKVLKAIELLRKGGIEPGVVLVATKAMIGKANEIYRFLVDNALPFQIVTLTKSGNARDKYSEMALSQAEYAELWIALFDQWFAGNPGYVRSHEFENRLSALMSGMPRGCEALANCADTNISVDPVGDVYTCGTLSGTASVKYGNIVEQDLVSLMVSPTAIHFRTRVIDPQCASCEWQHVCHGGCMSRAFKMYGTIDRRDNKCEALGKTWSHMAKQLKLRELDVAPPHPNNRYEEFALDPSLKLQRPGLRGVIPILAR</sequence>
<proteinExistence type="inferred from homology"/>
<comment type="similarity">
    <text evidence="6">Belongs to the radical SAM superfamily. Anaerobic sulfatase-maturating enzyme family.</text>
</comment>
<keyword evidence="9" id="KW-1185">Reference proteome</keyword>
<evidence type="ECO:0000256" key="5">
    <source>
        <dbReference type="ARBA" id="ARBA00023014"/>
    </source>
</evidence>
<evidence type="ECO:0000256" key="3">
    <source>
        <dbReference type="ARBA" id="ARBA00022723"/>
    </source>
</evidence>
<evidence type="ECO:0000313" key="9">
    <source>
        <dbReference type="Proteomes" id="UP001595665"/>
    </source>
</evidence>
<dbReference type="InterPro" id="IPR058240">
    <property type="entry name" value="rSAM_sf"/>
</dbReference>